<gene>
    <name evidence="2" type="ORF">GCM10009554_15010</name>
</gene>
<evidence type="ECO:0000313" key="2">
    <source>
        <dbReference type="EMBL" id="GAA0931257.1"/>
    </source>
</evidence>
<feature type="transmembrane region" description="Helical" evidence="1">
    <location>
        <begin position="50"/>
        <end position="69"/>
    </location>
</feature>
<organism evidence="2 3">
    <name type="scientific">Kribbella koreensis</name>
    <dbReference type="NCBI Taxonomy" id="57909"/>
    <lineage>
        <taxon>Bacteria</taxon>
        <taxon>Bacillati</taxon>
        <taxon>Actinomycetota</taxon>
        <taxon>Actinomycetes</taxon>
        <taxon>Propionibacteriales</taxon>
        <taxon>Kribbellaceae</taxon>
        <taxon>Kribbella</taxon>
    </lineage>
</organism>
<name>A0ABN1PPF6_9ACTN</name>
<keyword evidence="1" id="KW-1133">Transmembrane helix</keyword>
<accession>A0ABN1PPF6</accession>
<comment type="caution">
    <text evidence="2">The sequence shown here is derived from an EMBL/GenBank/DDBJ whole genome shotgun (WGS) entry which is preliminary data.</text>
</comment>
<keyword evidence="1" id="KW-0812">Transmembrane</keyword>
<dbReference type="EMBL" id="BAAAHK010000003">
    <property type="protein sequence ID" value="GAA0931257.1"/>
    <property type="molecule type" value="Genomic_DNA"/>
</dbReference>
<protein>
    <recommendedName>
        <fullName evidence="4">ABC transporter permease</fullName>
    </recommendedName>
</protein>
<dbReference type="RefSeq" id="WP_343966232.1">
    <property type="nucleotide sequence ID" value="NZ_BAAAHK010000003.1"/>
</dbReference>
<keyword evidence="1" id="KW-0472">Membrane</keyword>
<evidence type="ECO:0008006" key="4">
    <source>
        <dbReference type="Google" id="ProtNLM"/>
    </source>
</evidence>
<reference evidence="2 3" key="1">
    <citation type="journal article" date="2019" name="Int. J. Syst. Evol. Microbiol.">
        <title>The Global Catalogue of Microorganisms (GCM) 10K type strain sequencing project: providing services to taxonomists for standard genome sequencing and annotation.</title>
        <authorList>
            <consortium name="The Broad Institute Genomics Platform"/>
            <consortium name="The Broad Institute Genome Sequencing Center for Infectious Disease"/>
            <person name="Wu L."/>
            <person name="Ma J."/>
        </authorList>
    </citation>
    <scope>NUCLEOTIDE SEQUENCE [LARGE SCALE GENOMIC DNA]</scope>
    <source>
        <strain evidence="2 3">JCM 10977</strain>
    </source>
</reference>
<sequence>MSSLPAVRTRFWLQSGFSVAALLLAVVTLISREWIELLIGWDPDGGNGALEWAIVAVLSVAALCFGLAARREWCRPRTAT</sequence>
<evidence type="ECO:0000256" key="1">
    <source>
        <dbReference type="SAM" id="Phobius"/>
    </source>
</evidence>
<dbReference type="Proteomes" id="UP001500542">
    <property type="component" value="Unassembled WGS sequence"/>
</dbReference>
<proteinExistence type="predicted"/>
<evidence type="ECO:0000313" key="3">
    <source>
        <dbReference type="Proteomes" id="UP001500542"/>
    </source>
</evidence>
<keyword evidence="3" id="KW-1185">Reference proteome</keyword>
<feature type="transmembrane region" description="Helical" evidence="1">
    <location>
        <begin position="12"/>
        <end position="30"/>
    </location>
</feature>